<keyword evidence="5" id="KW-0812">Transmembrane</keyword>
<feature type="region of interest" description="Disordered" evidence="4">
    <location>
        <begin position="675"/>
        <end position="736"/>
    </location>
</feature>
<feature type="region of interest" description="Disordered" evidence="4">
    <location>
        <begin position="319"/>
        <end position="472"/>
    </location>
</feature>
<dbReference type="KEGG" id="smao:CAG99_09080"/>
<evidence type="ECO:0000256" key="3">
    <source>
        <dbReference type="ARBA" id="ARBA00022840"/>
    </source>
</evidence>
<accession>A0A1W7CVY0</accession>
<feature type="region of interest" description="Disordered" evidence="4">
    <location>
        <begin position="207"/>
        <end position="279"/>
    </location>
</feature>
<dbReference type="PROSITE" id="PS50011">
    <property type="entry name" value="PROTEIN_KINASE_DOM"/>
    <property type="match status" value="1"/>
</dbReference>
<protein>
    <recommendedName>
        <fullName evidence="6">Protein kinase domain-containing protein</fullName>
    </recommendedName>
</protein>
<dbReference type="Proteomes" id="UP000194218">
    <property type="component" value="Chromosome"/>
</dbReference>
<evidence type="ECO:0000313" key="8">
    <source>
        <dbReference type="Proteomes" id="UP000194218"/>
    </source>
</evidence>
<feature type="compositionally biased region" description="Basic residues" evidence="4">
    <location>
        <begin position="635"/>
        <end position="645"/>
    </location>
</feature>
<comment type="similarity">
    <text evidence="1">Belongs to the protein kinase superfamily. STE Ser/Thr protein kinase family. STE20 subfamily.</text>
</comment>
<dbReference type="InterPro" id="IPR011009">
    <property type="entry name" value="Kinase-like_dom_sf"/>
</dbReference>
<dbReference type="RefSeq" id="WP_086158514.1">
    <property type="nucleotide sequence ID" value="NZ_CP021121.1"/>
</dbReference>
<keyword evidence="2" id="KW-0547">Nucleotide-binding</keyword>
<dbReference type="Gene3D" id="1.10.510.10">
    <property type="entry name" value="Transferase(Phosphotransferase) domain 1"/>
    <property type="match status" value="2"/>
</dbReference>
<feature type="region of interest" description="Disordered" evidence="4">
    <location>
        <begin position="598"/>
        <end position="645"/>
    </location>
</feature>
<dbReference type="AlphaFoldDB" id="A0A1W7CVY0"/>
<dbReference type="PANTHER" id="PTHR45832:SF22">
    <property type="entry name" value="SERINE_THREONINE-PROTEIN KINASE SAMKA-RELATED"/>
    <property type="match status" value="1"/>
</dbReference>
<keyword evidence="5" id="KW-1133">Transmembrane helix</keyword>
<feature type="compositionally biased region" description="Low complexity" evidence="4">
    <location>
        <begin position="319"/>
        <end position="335"/>
    </location>
</feature>
<dbReference type="InterPro" id="IPR000719">
    <property type="entry name" value="Prot_kinase_dom"/>
</dbReference>
<dbReference type="GO" id="GO:0005524">
    <property type="term" value="F:ATP binding"/>
    <property type="evidence" value="ECO:0007669"/>
    <property type="project" value="UniProtKB-KW"/>
</dbReference>
<dbReference type="SMART" id="SM00220">
    <property type="entry name" value="S_TKc"/>
    <property type="match status" value="1"/>
</dbReference>
<evidence type="ECO:0000313" key="7">
    <source>
        <dbReference type="EMBL" id="ARQ68994.1"/>
    </source>
</evidence>
<dbReference type="SUPFAM" id="SSF56112">
    <property type="entry name" value="Protein kinase-like (PK-like)"/>
    <property type="match status" value="1"/>
</dbReference>
<evidence type="ECO:0000256" key="4">
    <source>
        <dbReference type="SAM" id="MobiDB-lite"/>
    </source>
</evidence>
<sequence length="876" mass="92552">MDSYAGRLLAHRYRLPRTPSDEFELIESRAFDTASGQEVLVRQVPLPEVVEAETLDDDGRGPRPPARGPEDVATRTPDDPVVRRAVEAAVAAAGVPDHPRLDQVFDVFVQGDGLWIVSELVPARPLAAVLAEERLGPFRAAEIAADLLAALRIVHAHGWTHRNVTARTVMICEDGRAVLTGLAAGAAEEALCGYDPLPAETQDAFAAQPQTQPQPQPAPAPPPVVENSAARPPAHAQGSAEQEWHDPGAHGPHGRGAESAPPAPGRALPPGFEGQPLGPEAYRRWETGALPRVEITGVEGPPTAGGGAAGFVARVREQGGLPQGPLAPQGHQEPGPYGPGPGPQAAPGAQPGRGQGERLPATWDFEGGAGREAPPPQPGAPSRGARSGAIAAYRAGTQAGAARRAGHEPAPGPADPPGGGRPAHPVRTGWEPVPPRTAEQPREPAPREASAPLPPARQPAGAISGPPVRYRGPDTALAAERARQARIMTVGAVTERWAPEQAGPVYEHWRLAPPVGPAADFWALGALLFRAVQGHPPYPEENAAELAQAVCAEQPAFAEDCGALRPVIESLLRQDPTERPRGEELRGWLRSLLRSAPEPEVGRNTVTAPPALEPGRPADPRRLPILRRRGELVGPRRRPRRSGGPRRLGRALLVVVLLGLAGAVASVLAFMSEDRTTGGAAPPVPESGEPEPGGPTAGAPPQEEPAPRPTGDATRPSPAEGDQQLAPPPEGYEVREDESGFALTVPQDWERRGENAEGQVIYAGEGLELVVVAGRDRVGEFADDPLDYQMGEEPELAGYRAYQFRSAENLYETRVGDVLGAEGVFAWRDAQGDRVAFNRVVLIDGGYHVVQVRGPADQRERLGDVYEVASESYRAG</sequence>
<gene>
    <name evidence="7" type="ORF">CAG99_09080</name>
</gene>
<reference evidence="7 8" key="1">
    <citation type="submission" date="2017-05" db="EMBL/GenBank/DDBJ databases">
        <title>Complete genome sequence of Streptomyces sp. SCSIO 03032 revealed the diverse biosynthetic pathways for its bioactive secondary metabolites.</title>
        <authorList>
            <person name="Ma L."/>
            <person name="Zhu Y."/>
            <person name="Zhang W."/>
            <person name="Zhang G."/>
            <person name="Tian X."/>
            <person name="Zhang S."/>
            <person name="Zhang C."/>
        </authorList>
    </citation>
    <scope>NUCLEOTIDE SEQUENCE [LARGE SCALE GENOMIC DNA]</scope>
    <source>
        <strain evidence="7 8">SCSIO 03032</strain>
    </source>
</reference>
<keyword evidence="8" id="KW-1185">Reference proteome</keyword>
<keyword evidence="5" id="KW-0472">Membrane</keyword>
<keyword evidence="3" id="KW-0067">ATP-binding</keyword>
<organism evidence="7 8">
    <name type="scientific">Streptomyces marincola</name>
    <dbReference type="NCBI Taxonomy" id="2878388"/>
    <lineage>
        <taxon>Bacteria</taxon>
        <taxon>Bacillati</taxon>
        <taxon>Actinomycetota</taxon>
        <taxon>Actinomycetes</taxon>
        <taxon>Kitasatosporales</taxon>
        <taxon>Streptomycetaceae</taxon>
        <taxon>Streptomyces</taxon>
    </lineage>
</organism>
<dbReference type="OrthoDB" id="3870120at2"/>
<evidence type="ECO:0000259" key="6">
    <source>
        <dbReference type="PROSITE" id="PS50011"/>
    </source>
</evidence>
<feature type="region of interest" description="Disordered" evidence="4">
    <location>
        <begin position="52"/>
        <end position="76"/>
    </location>
</feature>
<proteinExistence type="inferred from homology"/>
<evidence type="ECO:0000256" key="1">
    <source>
        <dbReference type="ARBA" id="ARBA00008874"/>
    </source>
</evidence>
<dbReference type="EMBL" id="CP021121">
    <property type="protein sequence ID" value="ARQ68994.1"/>
    <property type="molecule type" value="Genomic_DNA"/>
</dbReference>
<dbReference type="InterPro" id="IPR051931">
    <property type="entry name" value="PAK3-like"/>
</dbReference>
<feature type="compositionally biased region" description="Low complexity" evidence="4">
    <location>
        <begin position="388"/>
        <end position="403"/>
    </location>
</feature>
<dbReference type="PANTHER" id="PTHR45832">
    <property type="entry name" value="SERINE/THREONINE-PROTEIN KINASE SAMKA-RELATED-RELATED"/>
    <property type="match status" value="1"/>
</dbReference>
<name>A0A1W7CVY0_9ACTN</name>
<feature type="transmembrane region" description="Helical" evidence="5">
    <location>
        <begin position="648"/>
        <end position="671"/>
    </location>
</feature>
<evidence type="ECO:0000256" key="5">
    <source>
        <dbReference type="SAM" id="Phobius"/>
    </source>
</evidence>
<feature type="domain" description="Protein kinase" evidence="6">
    <location>
        <begin position="1"/>
        <end position="589"/>
    </location>
</feature>
<evidence type="ECO:0000256" key="2">
    <source>
        <dbReference type="ARBA" id="ARBA00022741"/>
    </source>
</evidence>
<feature type="compositionally biased region" description="Pro residues" evidence="4">
    <location>
        <begin position="212"/>
        <end position="224"/>
    </location>
</feature>
<dbReference type="Gene3D" id="3.30.200.20">
    <property type="entry name" value="Phosphorylase Kinase, domain 1"/>
    <property type="match status" value="1"/>
</dbReference>
<dbReference type="GO" id="GO:0004672">
    <property type="term" value="F:protein kinase activity"/>
    <property type="evidence" value="ECO:0007669"/>
    <property type="project" value="InterPro"/>
</dbReference>